<keyword evidence="8" id="KW-1185">Reference proteome</keyword>
<keyword evidence="7" id="KW-0808">Transferase</keyword>
<keyword evidence="5" id="KW-0804">Transcription</keyword>
<dbReference type="CDD" id="cd07377">
    <property type="entry name" value="WHTH_GntR"/>
    <property type="match status" value="1"/>
</dbReference>
<dbReference type="GO" id="GO:0003700">
    <property type="term" value="F:DNA-binding transcription factor activity"/>
    <property type="evidence" value="ECO:0007669"/>
    <property type="project" value="InterPro"/>
</dbReference>
<dbReference type="InterPro" id="IPR015424">
    <property type="entry name" value="PyrdxlP-dep_Trfase"/>
</dbReference>
<evidence type="ECO:0000256" key="5">
    <source>
        <dbReference type="ARBA" id="ARBA00023163"/>
    </source>
</evidence>
<evidence type="ECO:0000256" key="3">
    <source>
        <dbReference type="ARBA" id="ARBA00023015"/>
    </source>
</evidence>
<dbReference type="PRINTS" id="PR00035">
    <property type="entry name" value="HTHGNTR"/>
</dbReference>
<protein>
    <submittedName>
        <fullName evidence="7">GntR family transcriptional regulator/MocR family aminotransferase</fullName>
    </submittedName>
</protein>
<name>A0A840BFM8_9RHOO</name>
<dbReference type="AlphaFoldDB" id="A0A840BFM8"/>
<feature type="domain" description="HTH gntR-type" evidence="6">
    <location>
        <begin position="23"/>
        <end position="91"/>
    </location>
</feature>
<reference evidence="7 8" key="1">
    <citation type="submission" date="2020-08" db="EMBL/GenBank/DDBJ databases">
        <title>Genomic Encyclopedia of Type Strains, Phase IV (KMG-IV): sequencing the most valuable type-strain genomes for metagenomic binning, comparative biology and taxonomic classification.</title>
        <authorList>
            <person name="Goeker M."/>
        </authorList>
    </citation>
    <scope>NUCLEOTIDE SEQUENCE [LARGE SCALE GENOMIC DNA]</scope>
    <source>
        <strain evidence="7 8">DSM 106739</strain>
    </source>
</reference>
<dbReference type="GO" id="GO:0008483">
    <property type="term" value="F:transaminase activity"/>
    <property type="evidence" value="ECO:0007669"/>
    <property type="project" value="UniProtKB-KW"/>
</dbReference>
<dbReference type="Gene3D" id="3.40.640.10">
    <property type="entry name" value="Type I PLP-dependent aspartate aminotransferase-like (Major domain)"/>
    <property type="match status" value="1"/>
</dbReference>
<dbReference type="CDD" id="cd00609">
    <property type="entry name" value="AAT_like"/>
    <property type="match status" value="1"/>
</dbReference>
<dbReference type="Pfam" id="PF00392">
    <property type="entry name" value="GntR"/>
    <property type="match status" value="1"/>
</dbReference>
<keyword evidence="7" id="KW-0032">Aminotransferase</keyword>
<dbReference type="PANTHER" id="PTHR46577:SF1">
    <property type="entry name" value="HTH-TYPE TRANSCRIPTIONAL REGULATORY PROTEIN GABR"/>
    <property type="match status" value="1"/>
</dbReference>
<dbReference type="PANTHER" id="PTHR46577">
    <property type="entry name" value="HTH-TYPE TRANSCRIPTIONAL REGULATORY PROTEIN GABR"/>
    <property type="match status" value="1"/>
</dbReference>
<dbReference type="InterPro" id="IPR036388">
    <property type="entry name" value="WH-like_DNA-bd_sf"/>
</dbReference>
<keyword evidence="2" id="KW-0663">Pyridoxal phosphate</keyword>
<evidence type="ECO:0000256" key="2">
    <source>
        <dbReference type="ARBA" id="ARBA00022898"/>
    </source>
</evidence>
<evidence type="ECO:0000313" key="8">
    <source>
        <dbReference type="Proteomes" id="UP000561045"/>
    </source>
</evidence>
<comment type="similarity">
    <text evidence="1">In the C-terminal section; belongs to the class-I pyridoxal-phosphate-dependent aminotransferase family.</text>
</comment>
<dbReference type="PROSITE" id="PS50949">
    <property type="entry name" value="HTH_GNTR"/>
    <property type="match status" value="1"/>
</dbReference>
<comment type="caution">
    <text evidence="7">The sequence shown here is derived from an EMBL/GenBank/DDBJ whole genome shotgun (WGS) entry which is preliminary data.</text>
</comment>
<dbReference type="SMART" id="SM00345">
    <property type="entry name" value="HTH_GNTR"/>
    <property type="match status" value="1"/>
</dbReference>
<dbReference type="Pfam" id="PF00155">
    <property type="entry name" value="Aminotran_1_2"/>
    <property type="match status" value="1"/>
</dbReference>
<dbReference type="InterPro" id="IPR000524">
    <property type="entry name" value="Tscrpt_reg_HTH_GntR"/>
</dbReference>
<dbReference type="GO" id="GO:0003677">
    <property type="term" value="F:DNA binding"/>
    <property type="evidence" value="ECO:0007669"/>
    <property type="project" value="UniProtKB-KW"/>
</dbReference>
<dbReference type="Gene3D" id="1.10.10.10">
    <property type="entry name" value="Winged helix-like DNA-binding domain superfamily/Winged helix DNA-binding domain"/>
    <property type="match status" value="1"/>
</dbReference>
<dbReference type="InterPro" id="IPR051446">
    <property type="entry name" value="HTH_trans_reg/aminotransferase"/>
</dbReference>
<dbReference type="RefSeq" id="WP_207064331.1">
    <property type="nucleotide sequence ID" value="NZ_BAABLE010000011.1"/>
</dbReference>
<dbReference type="InterPro" id="IPR036390">
    <property type="entry name" value="WH_DNA-bd_sf"/>
</dbReference>
<dbReference type="SUPFAM" id="SSF46785">
    <property type="entry name" value="Winged helix' DNA-binding domain"/>
    <property type="match status" value="1"/>
</dbReference>
<sequence>MSSLPIADLILAEMDQRARAGNVPRHRRLYEAIRSAVLSRRLPVGSKLPSTRDLARDLGLSRNTVVTAFEQLLAEGYVSSRTGSGTFVADTLPEPATDELAPNRQIKNSHQDGATAPQHAPLEGTTIVNETTLSVRGRRVAEHASGHRYEIQPFVPGDDDFSVFPIKLWQRLQNKYWREARPELLDYGQNGGYLPLRRAIADYLRVSRSVRVTVDQVLITGGTQHSLDLCAQLLADAGDTAWVEDPCYWGAQRVFESRDLNLHPVLVDDEGMNPQQDDLQIQPKLIYLTPSHQYPKSVVMSLARRRLLLDIAARTSAWILEDDYDSEFRYTGRPLSSLQGLDTHDRVVYMGTFSKILYPGIKVGYMVVPPALVAPFRSALYDLQRPGQMMQQAALADFLEQGHFATHVRRIRQLYGQRRELLQRTLKPILGNAASLSKEESGLHLVIQLPPGTDDERLAQEAAEQGLHVRALSTYYIGPQKERGLVVGYAYVPTDKIAYYGRLLGNVVKAASAGRS</sequence>
<dbReference type="Proteomes" id="UP000561045">
    <property type="component" value="Unassembled WGS sequence"/>
</dbReference>
<proteinExistence type="inferred from homology"/>
<dbReference type="GO" id="GO:0030170">
    <property type="term" value="F:pyridoxal phosphate binding"/>
    <property type="evidence" value="ECO:0007669"/>
    <property type="project" value="InterPro"/>
</dbReference>
<keyword evidence="4" id="KW-0238">DNA-binding</keyword>
<dbReference type="InterPro" id="IPR015421">
    <property type="entry name" value="PyrdxlP-dep_Trfase_major"/>
</dbReference>
<keyword evidence="3" id="KW-0805">Transcription regulation</keyword>
<dbReference type="InterPro" id="IPR004839">
    <property type="entry name" value="Aminotransferase_I/II_large"/>
</dbReference>
<dbReference type="EMBL" id="JACIET010000001">
    <property type="protein sequence ID" value="MBB4010994.1"/>
    <property type="molecule type" value="Genomic_DNA"/>
</dbReference>
<evidence type="ECO:0000256" key="4">
    <source>
        <dbReference type="ARBA" id="ARBA00023125"/>
    </source>
</evidence>
<dbReference type="SUPFAM" id="SSF53383">
    <property type="entry name" value="PLP-dependent transferases"/>
    <property type="match status" value="1"/>
</dbReference>
<evidence type="ECO:0000313" key="7">
    <source>
        <dbReference type="EMBL" id="MBB4010994.1"/>
    </source>
</evidence>
<evidence type="ECO:0000256" key="1">
    <source>
        <dbReference type="ARBA" id="ARBA00005384"/>
    </source>
</evidence>
<organism evidence="7 8">
    <name type="scientific">Niveibacterium umoris</name>
    <dbReference type="NCBI Taxonomy" id="1193620"/>
    <lineage>
        <taxon>Bacteria</taxon>
        <taxon>Pseudomonadati</taxon>
        <taxon>Pseudomonadota</taxon>
        <taxon>Betaproteobacteria</taxon>
        <taxon>Rhodocyclales</taxon>
        <taxon>Rhodocyclaceae</taxon>
        <taxon>Niveibacterium</taxon>
    </lineage>
</organism>
<evidence type="ECO:0000259" key="6">
    <source>
        <dbReference type="PROSITE" id="PS50949"/>
    </source>
</evidence>
<accession>A0A840BFM8</accession>
<gene>
    <name evidence="7" type="ORF">GGR36_000302</name>
</gene>